<feature type="compositionally biased region" description="Low complexity" evidence="1">
    <location>
        <begin position="240"/>
        <end position="249"/>
    </location>
</feature>
<dbReference type="GeneID" id="25283860"/>
<dbReference type="AlphaFoldDB" id="A0A072P649"/>
<dbReference type="STRING" id="1182545.A0A072P649"/>
<evidence type="ECO:0000313" key="3">
    <source>
        <dbReference type="EMBL" id="KEF55296.1"/>
    </source>
</evidence>
<dbReference type="OrthoDB" id="3514033at2759"/>
<organism evidence="3 4">
    <name type="scientific">Exophiala aquamarina CBS 119918</name>
    <dbReference type="NCBI Taxonomy" id="1182545"/>
    <lineage>
        <taxon>Eukaryota</taxon>
        <taxon>Fungi</taxon>
        <taxon>Dikarya</taxon>
        <taxon>Ascomycota</taxon>
        <taxon>Pezizomycotina</taxon>
        <taxon>Eurotiomycetes</taxon>
        <taxon>Chaetothyriomycetidae</taxon>
        <taxon>Chaetothyriales</taxon>
        <taxon>Herpotrichiellaceae</taxon>
        <taxon>Exophiala</taxon>
    </lineage>
</organism>
<accession>A0A072P649</accession>
<dbReference type="VEuPathDB" id="FungiDB:A1O9_08950"/>
<dbReference type="InterPro" id="IPR024630">
    <property type="entry name" value="Stc1"/>
</dbReference>
<evidence type="ECO:0000313" key="4">
    <source>
        <dbReference type="Proteomes" id="UP000027920"/>
    </source>
</evidence>
<gene>
    <name evidence="3" type="ORF">A1O9_08950</name>
</gene>
<dbReference type="Proteomes" id="UP000027920">
    <property type="component" value="Unassembled WGS sequence"/>
</dbReference>
<evidence type="ECO:0000259" key="2">
    <source>
        <dbReference type="Pfam" id="PF12898"/>
    </source>
</evidence>
<feature type="domain" description="Stc1" evidence="2">
    <location>
        <begin position="19"/>
        <end position="102"/>
    </location>
</feature>
<keyword evidence="4" id="KW-1185">Reference proteome</keyword>
<evidence type="ECO:0000256" key="1">
    <source>
        <dbReference type="SAM" id="MobiDB-lite"/>
    </source>
</evidence>
<dbReference type="RefSeq" id="XP_013257886.1">
    <property type="nucleotide sequence ID" value="XM_013402432.1"/>
</dbReference>
<feature type="compositionally biased region" description="Low complexity" evidence="1">
    <location>
        <begin position="175"/>
        <end position="196"/>
    </location>
</feature>
<proteinExistence type="predicted"/>
<dbReference type="Pfam" id="PF12898">
    <property type="entry name" value="Stc1"/>
    <property type="match status" value="1"/>
</dbReference>
<sequence length="270" mass="29193">MNPVTDPRVANVDIGAMIRCSDCNINRMVGRFSNNQLNKYRIAILGAGRSGKEAPRPRCNTCTAGNVEELRCTWCGLSKPVAEYSARHRNNPDEAKCTACQQEIDDREPDLQAATQEEEILDDYNVRNGASYSNMSSVGSALPSISGRGSEAGSVPGLYDARETGFGEAAEGVRSTSPTSSQLSTSTFTQTPSSVSYPKLSPGSVQSHGGSSSRFAKQGAYRPPIEQRAWNRAARDRRQQQQSQISSQAPTSVTHHDGGNQSAEDSDWEL</sequence>
<reference evidence="3 4" key="1">
    <citation type="submission" date="2013-03" db="EMBL/GenBank/DDBJ databases">
        <title>The Genome Sequence of Exophiala aquamarina CBS 119918.</title>
        <authorList>
            <consortium name="The Broad Institute Genomics Platform"/>
            <person name="Cuomo C."/>
            <person name="de Hoog S."/>
            <person name="Gorbushina A."/>
            <person name="Walker B."/>
            <person name="Young S.K."/>
            <person name="Zeng Q."/>
            <person name="Gargeya S."/>
            <person name="Fitzgerald M."/>
            <person name="Haas B."/>
            <person name="Abouelleil A."/>
            <person name="Allen A.W."/>
            <person name="Alvarado L."/>
            <person name="Arachchi H.M."/>
            <person name="Berlin A.M."/>
            <person name="Chapman S.B."/>
            <person name="Gainer-Dewar J."/>
            <person name="Goldberg J."/>
            <person name="Griggs A."/>
            <person name="Gujja S."/>
            <person name="Hansen M."/>
            <person name="Howarth C."/>
            <person name="Imamovic A."/>
            <person name="Ireland A."/>
            <person name="Larimer J."/>
            <person name="McCowan C."/>
            <person name="Murphy C."/>
            <person name="Pearson M."/>
            <person name="Poon T.W."/>
            <person name="Priest M."/>
            <person name="Roberts A."/>
            <person name="Saif S."/>
            <person name="Shea T."/>
            <person name="Sisk P."/>
            <person name="Sykes S."/>
            <person name="Wortman J."/>
            <person name="Nusbaum C."/>
            <person name="Birren B."/>
        </authorList>
    </citation>
    <scope>NUCLEOTIDE SEQUENCE [LARGE SCALE GENOMIC DNA]</scope>
    <source>
        <strain evidence="3 4">CBS 119918</strain>
    </source>
</reference>
<feature type="compositionally biased region" description="Polar residues" evidence="1">
    <location>
        <begin position="203"/>
        <end position="215"/>
    </location>
</feature>
<comment type="caution">
    <text evidence="3">The sequence shown here is derived from an EMBL/GenBank/DDBJ whole genome shotgun (WGS) entry which is preliminary data.</text>
</comment>
<dbReference type="HOGENOM" id="CLU_067851_0_0_1"/>
<dbReference type="EMBL" id="AMGV01000008">
    <property type="protein sequence ID" value="KEF55296.1"/>
    <property type="molecule type" value="Genomic_DNA"/>
</dbReference>
<feature type="region of interest" description="Disordered" evidence="1">
    <location>
        <begin position="169"/>
        <end position="270"/>
    </location>
</feature>
<protein>
    <recommendedName>
        <fullName evidence="2">Stc1 domain-containing protein</fullName>
    </recommendedName>
</protein>
<name>A0A072P649_9EURO</name>